<reference evidence="1 2" key="1">
    <citation type="submission" date="2019-09" db="EMBL/GenBank/DDBJ databases">
        <title>A chromosome-level genome assembly of the Chinese tupelo Nyssa sinensis.</title>
        <authorList>
            <person name="Yang X."/>
            <person name="Kang M."/>
            <person name="Yang Y."/>
            <person name="Xiong H."/>
            <person name="Wang M."/>
            <person name="Zhang Z."/>
            <person name="Wang Z."/>
            <person name="Wu H."/>
            <person name="Ma T."/>
            <person name="Liu J."/>
            <person name="Xi Z."/>
        </authorList>
    </citation>
    <scope>NUCLEOTIDE SEQUENCE [LARGE SCALE GENOMIC DNA]</scope>
    <source>
        <strain evidence="1">J267</strain>
        <tissue evidence="1">Leaf</tissue>
    </source>
</reference>
<proteinExistence type="predicted"/>
<keyword evidence="2" id="KW-1185">Reference proteome</keyword>
<dbReference type="Proteomes" id="UP000325577">
    <property type="component" value="Linkage Group LG15"/>
</dbReference>
<dbReference type="AlphaFoldDB" id="A0A5J5B8M5"/>
<organism evidence="1 2">
    <name type="scientific">Nyssa sinensis</name>
    <dbReference type="NCBI Taxonomy" id="561372"/>
    <lineage>
        <taxon>Eukaryota</taxon>
        <taxon>Viridiplantae</taxon>
        <taxon>Streptophyta</taxon>
        <taxon>Embryophyta</taxon>
        <taxon>Tracheophyta</taxon>
        <taxon>Spermatophyta</taxon>
        <taxon>Magnoliopsida</taxon>
        <taxon>eudicotyledons</taxon>
        <taxon>Gunneridae</taxon>
        <taxon>Pentapetalae</taxon>
        <taxon>asterids</taxon>
        <taxon>Cornales</taxon>
        <taxon>Nyssaceae</taxon>
        <taxon>Nyssa</taxon>
    </lineage>
</organism>
<evidence type="ECO:0008006" key="3">
    <source>
        <dbReference type="Google" id="ProtNLM"/>
    </source>
</evidence>
<dbReference type="EMBL" id="CM018038">
    <property type="protein sequence ID" value="KAA8538696.1"/>
    <property type="molecule type" value="Genomic_DNA"/>
</dbReference>
<name>A0A5J5B8M5_9ASTE</name>
<protein>
    <recommendedName>
        <fullName evidence="3">Lon N-terminal domain-containing protein</fullName>
    </recommendedName>
</protein>
<gene>
    <name evidence="1" type="ORF">F0562_028323</name>
</gene>
<evidence type="ECO:0000313" key="2">
    <source>
        <dbReference type="Proteomes" id="UP000325577"/>
    </source>
</evidence>
<sequence>MLSSCPNKRCRFTPNARSSQAEFPLLPFPIDQALVPSESKTLHLYEARYLALLEEVLDFILHSLCFLEESCIYIRMMLSTSGLWC</sequence>
<dbReference type="OrthoDB" id="3919at2759"/>
<accession>A0A5J5B8M5</accession>
<evidence type="ECO:0000313" key="1">
    <source>
        <dbReference type="EMBL" id="KAA8538696.1"/>
    </source>
</evidence>